<feature type="compositionally biased region" description="Basic and acidic residues" evidence="1">
    <location>
        <begin position="1"/>
        <end position="10"/>
    </location>
</feature>
<reference evidence="3 4" key="1">
    <citation type="submission" date="2018-11" db="EMBL/GenBank/DDBJ databases">
        <authorList>
            <consortium name="Pathogen Informatics"/>
        </authorList>
    </citation>
    <scope>NUCLEOTIDE SEQUENCE [LARGE SCALE GENOMIC DNA]</scope>
    <source>
        <strain>Denwood</strain>
        <strain evidence="4">Zambia</strain>
    </source>
</reference>
<keyword evidence="2" id="KW-0472">Membrane</keyword>
<keyword evidence="2" id="KW-1133">Transmembrane helix</keyword>
<evidence type="ECO:0000313" key="4">
    <source>
        <dbReference type="Proteomes" id="UP000269396"/>
    </source>
</evidence>
<sequence>MAKREEEDSRQALTWNPEGQRKRGRPKNTLRRMEIDMRKMNKNWMELEKKAQDRVDDMRKMNKNWMELEKKAQDRVGWRTLFGSLCSIGSNRHGNIYGAGATGINAGTGLILSQAGGLFGLGGAMIDGLLAGLLLALLLLISALIWACWRCKPGCCGWCTGKSSGLAGRSAWSRLAAICCAAPESAIIVKEKKHLLVSN</sequence>
<feature type="transmembrane region" description="Helical" evidence="2">
    <location>
        <begin position="128"/>
        <end position="147"/>
    </location>
</feature>
<evidence type="ECO:0000256" key="2">
    <source>
        <dbReference type="SAM" id="Phobius"/>
    </source>
</evidence>
<evidence type="ECO:0000313" key="3">
    <source>
        <dbReference type="EMBL" id="VDP75081.1"/>
    </source>
</evidence>
<dbReference type="Proteomes" id="UP000269396">
    <property type="component" value="Unassembled WGS sequence"/>
</dbReference>
<organism evidence="3 4">
    <name type="scientific">Schistosoma mattheei</name>
    <dbReference type="NCBI Taxonomy" id="31246"/>
    <lineage>
        <taxon>Eukaryota</taxon>
        <taxon>Metazoa</taxon>
        <taxon>Spiralia</taxon>
        <taxon>Lophotrochozoa</taxon>
        <taxon>Platyhelminthes</taxon>
        <taxon>Trematoda</taxon>
        <taxon>Digenea</taxon>
        <taxon>Strigeidida</taxon>
        <taxon>Schistosomatoidea</taxon>
        <taxon>Schistosomatidae</taxon>
        <taxon>Schistosoma</taxon>
    </lineage>
</organism>
<accession>A0A183PTR7</accession>
<feature type="region of interest" description="Disordered" evidence="1">
    <location>
        <begin position="1"/>
        <end position="27"/>
    </location>
</feature>
<dbReference type="AlphaFoldDB" id="A0A183PTR7"/>
<dbReference type="EMBL" id="UZAL01039211">
    <property type="protein sequence ID" value="VDP75081.1"/>
    <property type="molecule type" value="Genomic_DNA"/>
</dbReference>
<keyword evidence="4" id="KW-1185">Reference proteome</keyword>
<dbReference type="STRING" id="31246.A0A183PTR7"/>
<protein>
    <submittedName>
        <fullName evidence="3">Uncharacterized protein</fullName>
    </submittedName>
</protein>
<proteinExistence type="predicted"/>
<name>A0A183PTR7_9TREM</name>
<evidence type="ECO:0000256" key="1">
    <source>
        <dbReference type="SAM" id="MobiDB-lite"/>
    </source>
</evidence>
<gene>
    <name evidence="3" type="ORF">SMTD_LOCUS17753</name>
</gene>
<keyword evidence="2" id="KW-0812">Transmembrane</keyword>